<sequence length="311" mass="36433">KAYHEHLADEIESQLCDQTVYLTRSNINIAYRLACKKIHERSSTTKDSLKEIWQLANKLINLERLDEGKETKTTRFSYEDVSLSGVHIKALTSCQDSLVKSLNVRSMADIWYQENVITKEMKEDILSEQTNTRQCTKFLELLKMRSTYAFNKFVSTLKDTNDTNKTVAIELELCLWEYNLIQTKDNLALANYLVDQNKKVRSLTDFMAIKINIEKLMEQCNIQDSQQLREKLKLPKIPEFEREEVVLKRHTFPMQSTGNFTPMDQTFQPMPRDLWYKLLQEIQEAQLKRRNGKADSNDNPSSMKLNKDDVE</sequence>
<comment type="caution">
    <text evidence="3">The sequence shown here is derived from an EMBL/GenBank/DDBJ whole genome shotgun (WGS) entry which is preliminary data.</text>
</comment>
<dbReference type="Gene3D" id="1.10.533.10">
    <property type="entry name" value="Death Domain, Fas"/>
    <property type="match status" value="1"/>
</dbReference>
<feature type="non-terminal residue" evidence="3">
    <location>
        <position position="1"/>
    </location>
</feature>
<organism evidence="3 4">
    <name type="scientific">Owenia fusiformis</name>
    <name type="common">Polychaete worm</name>
    <dbReference type="NCBI Taxonomy" id="6347"/>
    <lineage>
        <taxon>Eukaryota</taxon>
        <taxon>Metazoa</taxon>
        <taxon>Spiralia</taxon>
        <taxon>Lophotrochozoa</taxon>
        <taxon>Annelida</taxon>
        <taxon>Polychaeta</taxon>
        <taxon>Sedentaria</taxon>
        <taxon>Canalipalpata</taxon>
        <taxon>Sabellida</taxon>
        <taxon>Oweniida</taxon>
        <taxon>Oweniidae</taxon>
        <taxon>Owenia</taxon>
    </lineage>
</organism>
<dbReference type="InterPro" id="IPR037939">
    <property type="entry name" value="CRADD"/>
</dbReference>
<evidence type="ECO:0000313" key="4">
    <source>
        <dbReference type="Proteomes" id="UP000749559"/>
    </source>
</evidence>
<proteinExistence type="predicted"/>
<protein>
    <recommendedName>
        <fullName evidence="2">CARD domain-containing protein</fullName>
    </recommendedName>
</protein>
<accession>A0A8S4MYK3</accession>
<feature type="domain" description="CARD" evidence="2">
    <location>
        <begin position="83"/>
        <end position="161"/>
    </location>
</feature>
<evidence type="ECO:0000313" key="3">
    <source>
        <dbReference type="EMBL" id="CAH1774003.1"/>
    </source>
</evidence>
<feature type="region of interest" description="Disordered" evidence="1">
    <location>
        <begin position="287"/>
        <end position="311"/>
    </location>
</feature>
<dbReference type="GO" id="GO:0042981">
    <property type="term" value="P:regulation of apoptotic process"/>
    <property type="evidence" value="ECO:0007669"/>
    <property type="project" value="InterPro"/>
</dbReference>
<dbReference type="InterPro" id="IPR001315">
    <property type="entry name" value="CARD"/>
</dbReference>
<evidence type="ECO:0000259" key="2">
    <source>
        <dbReference type="PROSITE" id="PS50209"/>
    </source>
</evidence>
<dbReference type="PANTHER" id="PTHR15034">
    <property type="entry name" value="DEATH DOMAIN-CONTAINING PROTEIN CRADD"/>
    <property type="match status" value="1"/>
</dbReference>
<dbReference type="AlphaFoldDB" id="A0A8S4MYK3"/>
<dbReference type="Pfam" id="PF00619">
    <property type="entry name" value="CARD"/>
    <property type="match status" value="1"/>
</dbReference>
<reference evidence="3" key="1">
    <citation type="submission" date="2022-03" db="EMBL/GenBank/DDBJ databases">
        <authorList>
            <person name="Martin C."/>
        </authorList>
    </citation>
    <scope>NUCLEOTIDE SEQUENCE</scope>
</reference>
<dbReference type="PROSITE" id="PS50209">
    <property type="entry name" value="CARD"/>
    <property type="match status" value="1"/>
</dbReference>
<dbReference type="PANTHER" id="PTHR15034:SF5">
    <property type="entry name" value="DEATH DOMAIN-CONTAINING PROTEIN CRADD"/>
    <property type="match status" value="1"/>
</dbReference>
<dbReference type="CDD" id="cd01671">
    <property type="entry name" value="CARD"/>
    <property type="match status" value="1"/>
</dbReference>
<evidence type="ECO:0000256" key="1">
    <source>
        <dbReference type="SAM" id="MobiDB-lite"/>
    </source>
</evidence>
<dbReference type="SUPFAM" id="SSF47986">
    <property type="entry name" value="DEATH domain"/>
    <property type="match status" value="1"/>
</dbReference>
<dbReference type="Proteomes" id="UP000749559">
    <property type="component" value="Unassembled WGS sequence"/>
</dbReference>
<dbReference type="InterPro" id="IPR011029">
    <property type="entry name" value="DEATH-like_dom_sf"/>
</dbReference>
<dbReference type="GO" id="GO:0002020">
    <property type="term" value="F:protease binding"/>
    <property type="evidence" value="ECO:0007669"/>
    <property type="project" value="InterPro"/>
</dbReference>
<gene>
    <name evidence="3" type="ORF">OFUS_LOCUS1527</name>
</gene>
<keyword evidence="4" id="KW-1185">Reference proteome</keyword>
<name>A0A8S4MYK3_OWEFU</name>
<dbReference type="EMBL" id="CAIIXF020000001">
    <property type="protein sequence ID" value="CAH1774003.1"/>
    <property type="molecule type" value="Genomic_DNA"/>
</dbReference>
<dbReference type="GO" id="GO:0070513">
    <property type="term" value="F:death domain binding"/>
    <property type="evidence" value="ECO:0007669"/>
    <property type="project" value="InterPro"/>
</dbReference>